<dbReference type="GO" id="GO:0008270">
    <property type="term" value="F:zinc ion binding"/>
    <property type="evidence" value="ECO:0007669"/>
    <property type="project" value="UniProtKB-KW"/>
</dbReference>
<keyword evidence="1" id="KW-0479">Metal-binding</keyword>
<feature type="compositionally biased region" description="Basic and acidic residues" evidence="2">
    <location>
        <begin position="96"/>
        <end position="112"/>
    </location>
</feature>
<dbReference type="Pfam" id="PF14223">
    <property type="entry name" value="Retrotran_gag_2"/>
    <property type="match status" value="1"/>
</dbReference>
<feature type="domain" description="CCHC-type" evidence="3">
    <location>
        <begin position="87"/>
        <end position="103"/>
    </location>
</feature>
<evidence type="ECO:0000259" key="3">
    <source>
        <dbReference type="PROSITE" id="PS50158"/>
    </source>
</evidence>
<dbReference type="InterPro" id="IPR036875">
    <property type="entry name" value="Znf_CCHC_sf"/>
</dbReference>
<dbReference type="PROSITE" id="PS50158">
    <property type="entry name" value="ZF_CCHC"/>
    <property type="match status" value="1"/>
</dbReference>
<reference evidence="4 5" key="1">
    <citation type="journal article" date="2021" name="BMC Biol.">
        <title>Horizontally acquired antibacterial genes associated with adaptive radiation of ladybird beetles.</title>
        <authorList>
            <person name="Li H.S."/>
            <person name="Tang X.F."/>
            <person name="Huang Y.H."/>
            <person name="Xu Z.Y."/>
            <person name="Chen M.L."/>
            <person name="Du X.Y."/>
            <person name="Qiu B.Y."/>
            <person name="Chen P.T."/>
            <person name="Zhang W."/>
            <person name="Slipinski A."/>
            <person name="Escalona H.E."/>
            <person name="Waterhouse R.M."/>
            <person name="Zwick A."/>
            <person name="Pang H."/>
        </authorList>
    </citation>
    <scope>NUCLEOTIDE SEQUENCE [LARGE SCALE GENOMIC DNA]</scope>
    <source>
        <strain evidence="4">SYSU2018</strain>
    </source>
</reference>
<proteinExistence type="predicted"/>
<protein>
    <recommendedName>
        <fullName evidence="3">CCHC-type domain-containing protein</fullName>
    </recommendedName>
</protein>
<evidence type="ECO:0000256" key="2">
    <source>
        <dbReference type="SAM" id="MobiDB-lite"/>
    </source>
</evidence>
<organism evidence="4 5">
    <name type="scientific">Cryptolaemus montrouzieri</name>
    <dbReference type="NCBI Taxonomy" id="559131"/>
    <lineage>
        <taxon>Eukaryota</taxon>
        <taxon>Metazoa</taxon>
        <taxon>Ecdysozoa</taxon>
        <taxon>Arthropoda</taxon>
        <taxon>Hexapoda</taxon>
        <taxon>Insecta</taxon>
        <taxon>Pterygota</taxon>
        <taxon>Neoptera</taxon>
        <taxon>Endopterygota</taxon>
        <taxon>Coleoptera</taxon>
        <taxon>Polyphaga</taxon>
        <taxon>Cucujiformia</taxon>
        <taxon>Coccinelloidea</taxon>
        <taxon>Coccinellidae</taxon>
        <taxon>Scymninae</taxon>
        <taxon>Scymnini</taxon>
        <taxon>Cryptolaemus</taxon>
    </lineage>
</organism>
<feature type="region of interest" description="Disordered" evidence="2">
    <location>
        <begin position="96"/>
        <end position="124"/>
    </location>
</feature>
<accession>A0ABD2N3X9</accession>
<name>A0ABD2N3X9_9CUCU</name>
<gene>
    <name evidence="4" type="ORF">HHI36_014852</name>
</gene>
<comment type="caution">
    <text evidence="4">The sequence shown here is derived from an EMBL/GenBank/DDBJ whole genome shotgun (WGS) entry which is preliminary data.</text>
</comment>
<keyword evidence="5" id="KW-1185">Reference proteome</keyword>
<keyword evidence="1" id="KW-0862">Zinc</keyword>
<evidence type="ECO:0000313" key="4">
    <source>
        <dbReference type="EMBL" id="KAL3273406.1"/>
    </source>
</evidence>
<dbReference type="InterPro" id="IPR001878">
    <property type="entry name" value="Znf_CCHC"/>
</dbReference>
<evidence type="ECO:0000313" key="5">
    <source>
        <dbReference type="Proteomes" id="UP001516400"/>
    </source>
</evidence>
<dbReference type="Proteomes" id="UP001516400">
    <property type="component" value="Unassembled WGS sequence"/>
</dbReference>
<sequence length="124" mass="14050">MGENVEDKDLSFALMNGVEESYEMLIMMLQQGRKSAPPSEEIKIALIEESNRQKLKGQDESSMVLLSSGYNKKKPWKKQANKGKVIRCYECNAEGHKRPDCPKRKGRSKENTSNEITMKVARAA</sequence>
<dbReference type="EMBL" id="JABFTP020000062">
    <property type="protein sequence ID" value="KAL3273406.1"/>
    <property type="molecule type" value="Genomic_DNA"/>
</dbReference>
<dbReference type="AlphaFoldDB" id="A0ABD2N3X9"/>
<evidence type="ECO:0000256" key="1">
    <source>
        <dbReference type="PROSITE-ProRule" id="PRU00047"/>
    </source>
</evidence>
<dbReference type="Gene3D" id="4.10.60.10">
    <property type="entry name" value="Zinc finger, CCHC-type"/>
    <property type="match status" value="1"/>
</dbReference>
<dbReference type="SUPFAM" id="SSF57756">
    <property type="entry name" value="Retrovirus zinc finger-like domains"/>
    <property type="match status" value="1"/>
</dbReference>
<keyword evidence="1" id="KW-0863">Zinc-finger</keyword>